<gene>
    <name evidence="2" type="ORF">GCK72_004018</name>
</gene>
<dbReference type="RefSeq" id="XP_003101598.2">
    <property type="nucleotide sequence ID" value="XM_003101550.2"/>
</dbReference>
<dbReference type="AlphaFoldDB" id="A0A6A5HCG2"/>
<proteinExistence type="predicted"/>
<feature type="compositionally biased region" description="Basic and acidic residues" evidence="1">
    <location>
        <begin position="121"/>
        <end position="144"/>
    </location>
</feature>
<feature type="compositionally biased region" description="Basic and acidic residues" evidence="1">
    <location>
        <begin position="102"/>
        <end position="112"/>
    </location>
</feature>
<protein>
    <submittedName>
        <fullName evidence="2">Uncharacterized protein</fullName>
    </submittedName>
</protein>
<feature type="region of interest" description="Disordered" evidence="1">
    <location>
        <begin position="27"/>
        <end position="144"/>
    </location>
</feature>
<organism evidence="2 3">
    <name type="scientific">Caenorhabditis remanei</name>
    <name type="common">Caenorhabditis vulgaris</name>
    <dbReference type="NCBI Taxonomy" id="31234"/>
    <lineage>
        <taxon>Eukaryota</taxon>
        <taxon>Metazoa</taxon>
        <taxon>Ecdysozoa</taxon>
        <taxon>Nematoda</taxon>
        <taxon>Chromadorea</taxon>
        <taxon>Rhabditida</taxon>
        <taxon>Rhabditina</taxon>
        <taxon>Rhabditomorpha</taxon>
        <taxon>Rhabditoidea</taxon>
        <taxon>Rhabditidae</taxon>
        <taxon>Peloderinae</taxon>
        <taxon>Caenorhabditis</taxon>
    </lineage>
</organism>
<reference evidence="2 3" key="1">
    <citation type="submission" date="2019-12" db="EMBL/GenBank/DDBJ databases">
        <title>Chromosome-level assembly of the Caenorhabditis remanei genome.</title>
        <authorList>
            <person name="Teterina A.A."/>
            <person name="Willis J.H."/>
            <person name="Phillips P.C."/>
        </authorList>
    </citation>
    <scope>NUCLEOTIDE SEQUENCE [LARGE SCALE GENOMIC DNA]</scope>
    <source>
        <strain evidence="2 3">PX506</strain>
        <tissue evidence="2">Whole organism</tissue>
    </source>
</reference>
<dbReference type="KEGG" id="crq:GCK72_004018"/>
<name>A0A6A5HCG2_CAERE</name>
<dbReference type="Proteomes" id="UP000483820">
    <property type="component" value="Chromosome II"/>
</dbReference>
<dbReference type="GeneID" id="9800282"/>
<evidence type="ECO:0000256" key="1">
    <source>
        <dbReference type="SAM" id="MobiDB-lite"/>
    </source>
</evidence>
<dbReference type="EMBL" id="WUAV01000002">
    <property type="protein sequence ID" value="KAF1764072.1"/>
    <property type="molecule type" value="Genomic_DNA"/>
</dbReference>
<feature type="compositionally biased region" description="Polar residues" evidence="1">
    <location>
        <begin position="47"/>
        <end position="62"/>
    </location>
</feature>
<accession>A0A6A5HCG2</accession>
<feature type="compositionally biased region" description="Basic and acidic residues" evidence="1">
    <location>
        <begin position="72"/>
        <end position="92"/>
    </location>
</feature>
<dbReference type="CTD" id="9800282"/>
<comment type="caution">
    <text evidence="2">The sequence shown here is derived from an EMBL/GenBank/DDBJ whole genome shotgun (WGS) entry which is preliminary data.</text>
</comment>
<sequence>MLRHPVVACEYKWFSGPLEPMSTVVKRSVGRPRKHPIQSPESPEVSAHNSPEVTIVESSRTPPSRKLLKPRIARDATTRRVKRNMDLRDKNNRIKFRSSLLSKKDRAWRDSSWETDDEHEGAESTEKEEESKENEPTQEEKIRG</sequence>
<evidence type="ECO:0000313" key="3">
    <source>
        <dbReference type="Proteomes" id="UP000483820"/>
    </source>
</evidence>
<evidence type="ECO:0000313" key="2">
    <source>
        <dbReference type="EMBL" id="KAF1764072.1"/>
    </source>
</evidence>